<dbReference type="Pfam" id="PF02082">
    <property type="entry name" value="Rrf2"/>
    <property type="match status" value="1"/>
</dbReference>
<dbReference type="NCBIfam" id="TIGR00738">
    <property type="entry name" value="rrf2_super"/>
    <property type="match status" value="1"/>
</dbReference>
<reference evidence="1 2" key="1">
    <citation type="submission" date="2019-07" db="EMBL/GenBank/DDBJ databases">
        <title>Whole genome shotgun sequence of Empedobacter brevis NBRC 14943.</title>
        <authorList>
            <person name="Hosoyama A."/>
            <person name="Uohara A."/>
            <person name="Ohji S."/>
            <person name="Ichikawa N."/>
        </authorList>
    </citation>
    <scope>NUCLEOTIDE SEQUENCE [LARGE SCALE GENOMIC DNA]</scope>
    <source>
        <strain evidence="1 2">NBRC 14943</strain>
    </source>
</reference>
<protein>
    <recommendedName>
        <fullName evidence="3">Rrf2 family transcriptional regulator</fullName>
    </recommendedName>
</protein>
<dbReference type="GO" id="GO:0005829">
    <property type="term" value="C:cytosol"/>
    <property type="evidence" value="ECO:0007669"/>
    <property type="project" value="TreeGrafter"/>
</dbReference>
<dbReference type="RefSeq" id="WP_019976530.1">
    <property type="nucleotide sequence ID" value="NZ_BJXC01000010.1"/>
</dbReference>
<dbReference type="InterPro" id="IPR036390">
    <property type="entry name" value="WH_DNA-bd_sf"/>
</dbReference>
<comment type="caution">
    <text evidence="1">The sequence shown here is derived from an EMBL/GenBank/DDBJ whole genome shotgun (WGS) entry which is preliminary data.</text>
</comment>
<accession>A0A511NGK1</accession>
<keyword evidence="2" id="KW-1185">Reference proteome</keyword>
<dbReference type="STRING" id="1218108.GCA_000382425_03058"/>
<dbReference type="GeneID" id="84651119"/>
<dbReference type="EMBL" id="BJXC01000010">
    <property type="protein sequence ID" value="GEM51930.1"/>
    <property type="molecule type" value="Genomic_DNA"/>
</dbReference>
<dbReference type="OrthoDB" id="9808360at2"/>
<dbReference type="Gene3D" id="1.10.10.10">
    <property type="entry name" value="Winged helix-like DNA-binding domain superfamily/Winged helix DNA-binding domain"/>
    <property type="match status" value="1"/>
</dbReference>
<dbReference type="InterPro" id="IPR036388">
    <property type="entry name" value="WH-like_DNA-bd_sf"/>
</dbReference>
<sequence>MLSKTCEYAIRALIYIAQKTKEGNRVGIKDVAKGIDSPEYFIGKILQEMTRKNLLQSTKGPTGGFHLSEAHLDHSLALIVKQFDGDKIFNGCALGLKQCSEKNPCPLHDQFKEIRNNLKQLLESTTIRMLVDRLANKNVFLKLNIV</sequence>
<dbReference type="GO" id="GO:0003700">
    <property type="term" value="F:DNA-binding transcription factor activity"/>
    <property type="evidence" value="ECO:0007669"/>
    <property type="project" value="TreeGrafter"/>
</dbReference>
<gene>
    <name evidence="1" type="ORF">EB1_17200</name>
</gene>
<evidence type="ECO:0000313" key="2">
    <source>
        <dbReference type="Proteomes" id="UP000321245"/>
    </source>
</evidence>
<dbReference type="SUPFAM" id="SSF46785">
    <property type="entry name" value="Winged helix' DNA-binding domain"/>
    <property type="match status" value="1"/>
</dbReference>
<name>A0A511NGK1_9FLAO</name>
<dbReference type="PROSITE" id="PS51197">
    <property type="entry name" value="HTH_RRF2_2"/>
    <property type="match status" value="1"/>
</dbReference>
<evidence type="ECO:0000313" key="1">
    <source>
        <dbReference type="EMBL" id="GEM51930.1"/>
    </source>
</evidence>
<organism evidence="1 2">
    <name type="scientific">Empedobacter brevis NBRC 14943 = ATCC 43319</name>
    <dbReference type="NCBI Taxonomy" id="1218108"/>
    <lineage>
        <taxon>Bacteria</taxon>
        <taxon>Pseudomonadati</taxon>
        <taxon>Bacteroidota</taxon>
        <taxon>Flavobacteriia</taxon>
        <taxon>Flavobacteriales</taxon>
        <taxon>Weeksellaceae</taxon>
        <taxon>Empedobacter</taxon>
    </lineage>
</organism>
<dbReference type="AlphaFoldDB" id="A0A511NGK1"/>
<proteinExistence type="predicted"/>
<dbReference type="Proteomes" id="UP000321245">
    <property type="component" value="Unassembled WGS sequence"/>
</dbReference>
<dbReference type="PANTHER" id="PTHR33221">
    <property type="entry name" value="WINGED HELIX-TURN-HELIX TRANSCRIPTIONAL REGULATOR, RRF2 FAMILY"/>
    <property type="match status" value="1"/>
</dbReference>
<dbReference type="PANTHER" id="PTHR33221:SF15">
    <property type="entry name" value="HTH-TYPE TRANSCRIPTIONAL REGULATOR YWGB-RELATED"/>
    <property type="match status" value="1"/>
</dbReference>
<dbReference type="InterPro" id="IPR000944">
    <property type="entry name" value="Tscrpt_reg_Rrf2"/>
</dbReference>
<evidence type="ECO:0008006" key="3">
    <source>
        <dbReference type="Google" id="ProtNLM"/>
    </source>
</evidence>